<keyword evidence="3" id="KW-1185">Reference proteome</keyword>
<sequence>MIQYPYSNPSYALKIMPPHRAYAWNTNSRNANTTHLVPDLEVWNAEFWNSIQVLAHSMTNQNNQKVSVPSHRNDGSMAARV</sequence>
<dbReference type="EMBL" id="CP133621">
    <property type="protein sequence ID" value="WMV49791.1"/>
    <property type="molecule type" value="Genomic_DNA"/>
</dbReference>
<dbReference type="AlphaFoldDB" id="A0AAF0UQV4"/>
<evidence type="ECO:0000256" key="1">
    <source>
        <dbReference type="SAM" id="MobiDB-lite"/>
    </source>
</evidence>
<accession>A0AAF0UQV4</accession>
<name>A0AAF0UQV4_SOLVR</name>
<gene>
    <name evidence="2" type="ORF">MTR67_043176</name>
</gene>
<organism evidence="2 3">
    <name type="scientific">Solanum verrucosum</name>
    <dbReference type="NCBI Taxonomy" id="315347"/>
    <lineage>
        <taxon>Eukaryota</taxon>
        <taxon>Viridiplantae</taxon>
        <taxon>Streptophyta</taxon>
        <taxon>Embryophyta</taxon>
        <taxon>Tracheophyta</taxon>
        <taxon>Spermatophyta</taxon>
        <taxon>Magnoliopsida</taxon>
        <taxon>eudicotyledons</taxon>
        <taxon>Gunneridae</taxon>
        <taxon>Pentapetalae</taxon>
        <taxon>asterids</taxon>
        <taxon>lamiids</taxon>
        <taxon>Solanales</taxon>
        <taxon>Solanaceae</taxon>
        <taxon>Solanoideae</taxon>
        <taxon>Solaneae</taxon>
        <taxon>Solanum</taxon>
    </lineage>
</organism>
<dbReference type="Proteomes" id="UP001234989">
    <property type="component" value="Chromosome 10"/>
</dbReference>
<protein>
    <submittedName>
        <fullName evidence="2">Uncharacterized protein</fullName>
    </submittedName>
</protein>
<evidence type="ECO:0000313" key="3">
    <source>
        <dbReference type="Proteomes" id="UP001234989"/>
    </source>
</evidence>
<proteinExistence type="predicted"/>
<reference evidence="2" key="1">
    <citation type="submission" date="2023-08" db="EMBL/GenBank/DDBJ databases">
        <title>A de novo genome assembly of Solanum verrucosum Schlechtendal, a Mexican diploid species geographically isolated from the other diploid A-genome species in potato relatives.</title>
        <authorList>
            <person name="Hosaka K."/>
        </authorList>
    </citation>
    <scope>NUCLEOTIDE SEQUENCE</scope>
    <source>
        <tissue evidence="2">Young leaves</tissue>
    </source>
</reference>
<evidence type="ECO:0000313" key="2">
    <source>
        <dbReference type="EMBL" id="WMV49791.1"/>
    </source>
</evidence>
<feature type="region of interest" description="Disordered" evidence="1">
    <location>
        <begin position="62"/>
        <end position="81"/>
    </location>
</feature>